<protein>
    <recommendedName>
        <fullName evidence="3">Zn(2)-C6 fungal-type domain-containing protein</fullName>
    </recommendedName>
</protein>
<proteinExistence type="predicted"/>
<name>A0A6A6I3J1_9PLEO</name>
<keyword evidence="1" id="KW-0539">Nucleus</keyword>
<accession>A0A6A6I3J1</accession>
<keyword evidence="5" id="KW-1185">Reference proteome</keyword>
<dbReference type="PANTHER" id="PTHR31668:SF20">
    <property type="entry name" value="ZN(II)2CYS6 TRANSCRIPTION FACTOR (EUROFUNG)"/>
    <property type="match status" value="1"/>
</dbReference>
<dbReference type="Gene3D" id="4.10.240.10">
    <property type="entry name" value="Zn(2)-C6 fungal-type DNA-binding domain"/>
    <property type="match status" value="1"/>
</dbReference>
<dbReference type="SMART" id="SM00066">
    <property type="entry name" value="GAL4"/>
    <property type="match status" value="1"/>
</dbReference>
<feature type="region of interest" description="Disordered" evidence="2">
    <location>
        <begin position="63"/>
        <end position="88"/>
    </location>
</feature>
<dbReference type="SUPFAM" id="SSF57701">
    <property type="entry name" value="Zn2/Cys6 DNA-binding domain"/>
    <property type="match status" value="1"/>
</dbReference>
<dbReference type="InterPro" id="IPR036864">
    <property type="entry name" value="Zn2-C6_fun-type_DNA-bd_sf"/>
</dbReference>
<dbReference type="EMBL" id="ML987203">
    <property type="protein sequence ID" value="KAF2244463.1"/>
    <property type="molecule type" value="Genomic_DNA"/>
</dbReference>
<dbReference type="OrthoDB" id="4132249at2759"/>
<feature type="compositionally biased region" description="Polar residues" evidence="2">
    <location>
        <begin position="63"/>
        <end position="76"/>
    </location>
</feature>
<dbReference type="GeneID" id="54577452"/>
<dbReference type="RefSeq" id="XP_033679467.1">
    <property type="nucleotide sequence ID" value="XM_033824122.1"/>
</dbReference>
<evidence type="ECO:0000313" key="5">
    <source>
        <dbReference type="Proteomes" id="UP000800094"/>
    </source>
</evidence>
<evidence type="ECO:0000256" key="2">
    <source>
        <dbReference type="SAM" id="MobiDB-lite"/>
    </source>
</evidence>
<dbReference type="Pfam" id="PF00172">
    <property type="entry name" value="Zn_clus"/>
    <property type="match status" value="1"/>
</dbReference>
<dbReference type="CDD" id="cd12148">
    <property type="entry name" value="fungal_TF_MHR"/>
    <property type="match status" value="1"/>
</dbReference>
<gene>
    <name evidence="4" type="ORF">BU26DRAFT_435325</name>
</gene>
<feature type="domain" description="Zn(2)-C6 fungal-type" evidence="3">
    <location>
        <begin position="13"/>
        <end position="42"/>
    </location>
</feature>
<dbReference type="InterPro" id="IPR050797">
    <property type="entry name" value="Carb_Metab_Trans_Reg"/>
</dbReference>
<dbReference type="Proteomes" id="UP000800094">
    <property type="component" value="Unassembled WGS sequence"/>
</dbReference>
<dbReference type="GO" id="GO:0008270">
    <property type="term" value="F:zinc ion binding"/>
    <property type="evidence" value="ECO:0007669"/>
    <property type="project" value="InterPro"/>
</dbReference>
<reference evidence="4" key="1">
    <citation type="journal article" date="2020" name="Stud. Mycol.">
        <title>101 Dothideomycetes genomes: a test case for predicting lifestyles and emergence of pathogens.</title>
        <authorList>
            <person name="Haridas S."/>
            <person name="Albert R."/>
            <person name="Binder M."/>
            <person name="Bloem J."/>
            <person name="Labutti K."/>
            <person name="Salamov A."/>
            <person name="Andreopoulos B."/>
            <person name="Baker S."/>
            <person name="Barry K."/>
            <person name="Bills G."/>
            <person name="Bluhm B."/>
            <person name="Cannon C."/>
            <person name="Castanera R."/>
            <person name="Culley D."/>
            <person name="Daum C."/>
            <person name="Ezra D."/>
            <person name="Gonzalez J."/>
            <person name="Henrissat B."/>
            <person name="Kuo A."/>
            <person name="Liang C."/>
            <person name="Lipzen A."/>
            <person name="Lutzoni F."/>
            <person name="Magnuson J."/>
            <person name="Mondo S."/>
            <person name="Nolan M."/>
            <person name="Ohm R."/>
            <person name="Pangilinan J."/>
            <person name="Park H.-J."/>
            <person name="Ramirez L."/>
            <person name="Alfaro M."/>
            <person name="Sun H."/>
            <person name="Tritt A."/>
            <person name="Yoshinaga Y."/>
            <person name="Zwiers L.-H."/>
            <person name="Turgeon B."/>
            <person name="Goodwin S."/>
            <person name="Spatafora J."/>
            <person name="Crous P."/>
            <person name="Grigoriev I."/>
        </authorList>
    </citation>
    <scope>NUCLEOTIDE SEQUENCE</scope>
    <source>
        <strain evidence="4">CBS 122368</strain>
    </source>
</reference>
<sequence length="506" mass="56932">MQQRSMRKVVPQACDACRRRKIKCNGRQPCPGCISTNLSCTFKLPQKRGGNTGVRATVLNQLRAGQQQESEDSTSFPEFRPSPDDYASPSNDSVVGCLQAITIDACIDAYLDRIHPVVPLLTPDLLREEALQTSTSLTSRQFIVSFCAYVVTFGNILHQYLPSHIKEEDLQQKLLDAALSIQDPDRVFQPGRLSVYISFFLYGAYAGLGNYRQGWFYLREATTLFMMQRGKEEQYGTEAYRCLFWVLVVSESRAHAVRRTRPITLSVTASAPALNLTAERGLHYLASIFRPFDEMFFAVWNGSRQECSKEWLLGLENEVRTALPPILDLPNEQIANLRVSQLWLQVKLWELFPRFGFLSSESVHNCLTFRYPISIARDLTIVAMKLPVQSLQIHGVGMTEKVFDIACALADILPFISIPTSQLELGPVDYLVQATSLLAKLPGGSSKFIPLLLVKVNELLPELSKTLCEAVSIPVVSMNNPMSPDTRFIYEEEVGQGLYMDLRRGR</sequence>
<dbReference type="PROSITE" id="PS00463">
    <property type="entry name" value="ZN2_CY6_FUNGAL_1"/>
    <property type="match status" value="1"/>
</dbReference>
<dbReference type="GO" id="GO:0000981">
    <property type="term" value="F:DNA-binding transcription factor activity, RNA polymerase II-specific"/>
    <property type="evidence" value="ECO:0007669"/>
    <property type="project" value="InterPro"/>
</dbReference>
<evidence type="ECO:0000313" key="4">
    <source>
        <dbReference type="EMBL" id="KAF2244463.1"/>
    </source>
</evidence>
<organism evidence="4 5">
    <name type="scientific">Trematosphaeria pertusa</name>
    <dbReference type="NCBI Taxonomy" id="390896"/>
    <lineage>
        <taxon>Eukaryota</taxon>
        <taxon>Fungi</taxon>
        <taxon>Dikarya</taxon>
        <taxon>Ascomycota</taxon>
        <taxon>Pezizomycotina</taxon>
        <taxon>Dothideomycetes</taxon>
        <taxon>Pleosporomycetidae</taxon>
        <taxon>Pleosporales</taxon>
        <taxon>Massarineae</taxon>
        <taxon>Trematosphaeriaceae</taxon>
        <taxon>Trematosphaeria</taxon>
    </lineage>
</organism>
<dbReference type="PROSITE" id="PS50048">
    <property type="entry name" value="ZN2_CY6_FUNGAL_2"/>
    <property type="match status" value="1"/>
</dbReference>
<dbReference type="CDD" id="cd00067">
    <property type="entry name" value="GAL4"/>
    <property type="match status" value="1"/>
</dbReference>
<dbReference type="InterPro" id="IPR001138">
    <property type="entry name" value="Zn2Cys6_DnaBD"/>
</dbReference>
<evidence type="ECO:0000259" key="3">
    <source>
        <dbReference type="PROSITE" id="PS50048"/>
    </source>
</evidence>
<dbReference type="AlphaFoldDB" id="A0A6A6I3J1"/>
<dbReference type="PANTHER" id="PTHR31668">
    <property type="entry name" value="GLUCOSE TRANSPORT TRANSCRIPTION REGULATOR RGT1-RELATED-RELATED"/>
    <property type="match status" value="1"/>
</dbReference>
<evidence type="ECO:0000256" key="1">
    <source>
        <dbReference type="ARBA" id="ARBA00023242"/>
    </source>
</evidence>